<proteinExistence type="predicted"/>
<dbReference type="EMBL" id="CP003235">
    <property type="protein sequence ID" value="AFC32172.1"/>
    <property type="molecule type" value="Genomic_DNA"/>
</dbReference>
<protein>
    <recommendedName>
        <fullName evidence="1">YqaJ viral recombinase domain-containing protein</fullName>
    </recommendedName>
</protein>
<organism evidence="2 3">
    <name type="scientific">Paenibacillus mucilaginosus 3016</name>
    <dbReference type="NCBI Taxonomy" id="1116391"/>
    <lineage>
        <taxon>Bacteria</taxon>
        <taxon>Bacillati</taxon>
        <taxon>Bacillota</taxon>
        <taxon>Bacilli</taxon>
        <taxon>Bacillales</taxon>
        <taxon>Paenibacillaceae</taxon>
        <taxon>Paenibacillus</taxon>
    </lineage>
</organism>
<dbReference type="SUPFAM" id="SSF52980">
    <property type="entry name" value="Restriction endonuclease-like"/>
    <property type="match status" value="1"/>
</dbReference>
<evidence type="ECO:0000313" key="2">
    <source>
        <dbReference type="EMBL" id="AFC32172.1"/>
    </source>
</evidence>
<reference evidence="2 3" key="1">
    <citation type="journal article" date="2012" name="J. Bacteriol.">
        <title>Complete Genome Sequence of Paenibacillus mucilaginosus 3016, a Bacterium Functional as Microbial Fertilizer.</title>
        <authorList>
            <person name="Ma M."/>
            <person name="Wang Z."/>
            <person name="Li L."/>
            <person name="Jiang X."/>
            <person name="Guan D."/>
            <person name="Cao F."/>
            <person name="Chen H."/>
            <person name="Wang X."/>
            <person name="Shen D."/>
            <person name="Du B."/>
            <person name="Li J."/>
        </authorList>
    </citation>
    <scope>NUCLEOTIDE SEQUENCE [LARGE SCALE GENOMIC DNA]</scope>
    <source>
        <strain evidence="2 3">3016</strain>
    </source>
</reference>
<evidence type="ECO:0000313" key="3">
    <source>
        <dbReference type="Proteomes" id="UP000007523"/>
    </source>
</evidence>
<dbReference type="InterPro" id="IPR011604">
    <property type="entry name" value="PDDEXK-like_dom_sf"/>
</dbReference>
<dbReference type="NCBIfam" id="TIGR03033">
    <property type="entry name" value="phage_rel_nuc"/>
    <property type="match status" value="1"/>
</dbReference>
<dbReference type="Pfam" id="PF09588">
    <property type="entry name" value="YqaJ"/>
    <property type="match status" value="1"/>
</dbReference>
<dbReference type="STRING" id="1116391.PM3016_5472"/>
<gene>
    <name evidence="2" type="ORF">PM3016_5472</name>
</gene>
<dbReference type="Proteomes" id="UP000007523">
    <property type="component" value="Chromosome"/>
</dbReference>
<feature type="domain" description="YqaJ viral recombinase" evidence="1">
    <location>
        <begin position="16"/>
        <end position="149"/>
    </location>
</feature>
<dbReference type="KEGG" id="pmq:PM3016_5472"/>
<evidence type="ECO:0000259" key="1">
    <source>
        <dbReference type="Pfam" id="PF09588"/>
    </source>
</evidence>
<dbReference type="InterPro" id="IPR017482">
    <property type="entry name" value="Lambda-type_endonuclease"/>
</dbReference>
<name>H6NG45_9BACL</name>
<dbReference type="InterPro" id="IPR011335">
    <property type="entry name" value="Restrct_endonuc-II-like"/>
</dbReference>
<dbReference type="InterPro" id="IPR019080">
    <property type="entry name" value="YqaJ_viral_recombinase"/>
</dbReference>
<sequence length="290" mass="33750">MQALKLARVKDMPKEDWLEFRRKGIGGSDVAAICELSKYRSPMAVYLDKIGELPPLEDNDKMKAGRMLEPLIAKWFTEETGIRVMQQHSIFQHREHDFMLANIDRWVIGKNEGLEIKNTSEYNRDEWTGEKVPVEYMLQCNHYMAVTGAVRWYVAVLIGGWDFQWRVIERDEELIGNLIEIEYNFWNNHVLAKQPPAYGHQDTGLLKDRFPESRPGSNIELGEENYDLMRMVLDSKKALKHAEETHETAKNRMKAVMADHEMAWFQGEPVFSWKSNKKGVRSFKIVGGDE</sequence>
<dbReference type="AlphaFoldDB" id="H6NG45"/>
<dbReference type="Gene3D" id="3.90.320.10">
    <property type="match status" value="1"/>
</dbReference>
<dbReference type="HOGENOM" id="CLU_049574_1_1_9"/>
<dbReference type="RefSeq" id="WP_014371608.1">
    <property type="nucleotide sequence ID" value="NC_016935.1"/>
</dbReference>
<accession>H6NG45</accession>
<keyword evidence="3" id="KW-1185">Reference proteome</keyword>